<evidence type="ECO:0000313" key="10">
    <source>
        <dbReference type="EMBL" id="CCD25877.2"/>
    </source>
</evidence>
<gene>
    <name evidence="10" type="primary">NDAI0G01010</name>
    <name evidence="10" type="ordered locus">NDAI_0G01010</name>
</gene>
<evidence type="ECO:0000256" key="4">
    <source>
        <dbReference type="ARBA" id="ARBA00022927"/>
    </source>
</evidence>
<accession>G0WDL6</accession>
<dbReference type="eggNOG" id="ENOG502RYA4">
    <property type="taxonomic scope" value="Eukaryota"/>
</dbReference>
<dbReference type="Proteomes" id="UP000000689">
    <property type="component" value="Chromosome 7"/>
</dbReference>
<dbReference type="GO" id="GO:0017119">
    <property type="term" value="C:Golgi transport complex"/>
    <property type="evidence" value="ECO:0007669"/>
    <property type="project" value="EnsemblFungi"/>
</dbReference>
<feature type="domain" description="Conserved oligomeric Golgi complex subunit 2 N-terminal" evidence="8">
    <location>
        <begin position="41"/>
        <end position="90"/>
    </location>
</feature>
<dbReference type="GO" id="GO:0032258">
    <property type="term" value="P:cytoplasm to vacuole targeting by the Cvt pathway"/>
    <property type="evidence" value="ECO:0007669"/>
    <property type="project" value="EnsemblFungi"/>
</dbReference>
<evidence type="ECO:0000256" key="7">
    <source>
        <dbReference type="ARBA" id="ARBA00031344"/>
    </source>
</evidence>
<dbReference type="InterPro" id="IPR024602">
    <property type="entry name" value="COG_su2_N"/>
</dbReference>
<protein>
    <recommendedName>
        <fullName evidence="2">Conserved oligomeric Golgi complex subunit 2</fullName>
    </recommendedName>
    <alternativeName>
        <fullName evidence="7">Component of oligomeric Golgi complex 2</fullName>
    </alternativeName>
</protein>
<dbReference type="EMBL" id="HE580273">
    <property type="protein sequence ID" value="CCD25877.2"/>
    <property type="molecule type" value="Genomic_DNA"/>
</dbReference>
<reference evidence="10 11" key="1">
    <citation type="journal article" date="2011" name="Proc. Natl. Acad. Sci. U.S.A.">
        <title>Evolutionary erosion of yeast sex chromosomes by mating-type switching accidents.</title>
        <authorList>
            <person name="Gordon J.L."/>
            <person name="Armisen D."/>
            <person name="Proux-Wera E."/>
            <person name="Oheigeartaigh S.S."/>
            <person name="Byrne K.P."/>
            <person name="Wolfe K.H."/>
        </authorList>
    </citation>
    <scope>NUCLEOTIDE SEQUENCE [LARGE SCALE GENOMIC DNA]</scope>
    <source>
        <strain evidence="11">ATCC 10597 / BCRC 20456 / CBS 421 / NBRC 0211 / NRRL Y-12639</strain>
    </source>
</reference>
<dbReference type="HOGENOM" id="CLU_095072_0_0_1"/>
<evidence type="ECO:0000259" key="9">
    <source>
        <dbReference type="Pfam" id="PF22431"/>
    </source>
</evidence>
<dbReference type="RefSeq" id="XP_003671120.2">
    <property type="nucleotide sequence ID" value="XM_003671072.2"/>
</dbReference>
<evidence type="ECO:0000256" key="1">
    <source>
        <dbReference type="ARBA" id="ARBA00004395"/>
    </source>
</evidence>
<evidence type="ECO:0000256" key="3">
    <source>
        <dbReference type="ARBA" id="ARBA00022448"/>
    </source>
</evidence>
<dbReference type="GO" id="GO:0006888">
    <property type="term" value="P:endoplasmic reticulum to Golgi vesicle-mediated transport"/>
    <property type="evidence" value="ECO:0007669"/>
    <property type="project" value="EnsemblFungi"/>
</dbReference>
<proteinExistence type="predicted"/>
<name>G0WDL6_NAUDC</name>
<dbReference type="InterPro" id="IPR054494">
    <property type="entry name" value="COG2_C"/>
</dbReference>
<keyword evidence="11" id="KW-1185">Reference proteome</keyword>
<evidence type="ECO:0000256" key="6">
    <source>
        <dbReference type="ARBA" id="ARBA00023136"/>
    </source>
</evidence>
<comment type="subcellular location">
    <subcellularLocation>
        <location evidence="1">Golgi apparatus membrane</location>
        <topology evidence="1">Peripheral membrane protein</topology>
    </subcellularLocation>
</comment>
<evidence type="ECO:0000259" key="8">
    <source>
        <dbReference type="Pfam" id="PF06148"/>
    </source>
</evidence>
<keyword evidence="6" id="KW-0472">Membrane</keyword>
<dbReference type="GO" id="GO:0000139">
    <property type="term" value="C:Golgi membrane"/>
    <property type="evidence" value="ECO:0007669"/>
    <property type="project" value="UniProtKB-SubCell"/>
</dbReference>
<dbReference type="KEGG" id="ndi:NDAI_0G01010"/>
<sequence length="263" mass="30436">MDFLKDEDLTLDLPNVTEISRDLFEDESEKLIELQKEDPNKTFDVDEFLIKNNFHYVPLDTLIRDLSSLSEEVIDALFGQVNADYDEYLKFCQIYSKDEAENETILDLQQTRLELKNFISHLEQLTSRDIARTQEVVSDTLEYLERLDHIQILLNNHSNILEIITLGKQLSKTLHGVCGIEPLEESISVELTRQLFILVTRARELLETLTSLNSPYVHHLRNEFQGLVQEFQISLKILTNKCLENPSECPELSKLLVEISQAA</sequence>
<keyword evidence="3" id="KW-0813">Transport</keyword>
<dbReference type="STRING" id="1071378.G0WDL6"/>
<evidence type="ECO:0000256" key="2">
    <source>
        <dbReference type="ARBA" id="ARBA00020977"/>
    </source>
</evidence>
<dbReference type="OMA" id="YVHHLRN"/>
<evidence type="ECO:0000313" key="11">
    <source>
        <dbReference type="Proteomes" id="UP000000689"/>
    </source>
</evidence>
<dbReference type="GO" id="GO:0000301">
    <property type="term" value="P:retrograde transport, vesicle recycling within Golgi"/>
    <property type="evidence" value="ECO:0007669"/>
    <property type="project" value="EnsemblFungi"/>
</dbReference>
<dbReference type="Pfam" id="PF06148">
    <property type="entry name" value="COG2_N"/>
    <property type="match status" value="1"/>
</dbReference>
<dbReference type="Pfam" id="PF22431">
    <property type="entry name" value="COG2p_C"/>
    <property type="match status" value="1"/>
</dbReference>
<evidence type="ECO:0000256" key="5">
    <source>
        <dbReference type="ARBA" id="ARBA00023034"/>
    </source>
</evidence>
<dbReference type="OrthoDB" id="4034328at2759"/>
<organism evidence="10 11">
    <name type="scientific">Naumovozyma dairenensis (strain ATCC 10597 / BCRC 20456 / CBS 421 / NBRC 0211 / NRRL Y-12639)</name>
    <name type="common">Saccharomyces dairenensis</name>
    <dbReference type="NCBI Taxonomy" id="1071378"/>
    <lineage>
        <taxon>Eukaryota</taxon>
        <taxon>Fungi</taxon>
        <taxon>Dikarya</taxon>
        <taxon>Ascomycota</taxon>
        <taxon>Saccharomycotina</taxon>
        <taxon>Saccharomycetes</taxon>
        <taxon>Saccharomycetales</taxon>
        <taxon>Saccharomycetaceae</taxon>
        <taxon>Naumovozyma</taxon>
    </lineage>
</organism>
<dbReference type="AlphaFoldDB" id="G0WDL6"/>
<dbReference type="GO" id="GO:0000425">
    <property type="term" value="P:pexophagy"/>
    <property type="evidence" value="ECO:0007669"/>
    <property type="project" value="EnsemblFungi"/>
</dbReference>
<feature type="domain" description="Conserved oligomeric Golgi complex subunit 2 C-terminal" evidence="9">
    <location>
        <begin position="114"/>
        <end position="252"/>
    </location>
</feature>
<keyword evidence="4" id="KW-0653">Protein transport</keyword>
<dbReference type="GeneID" id="11497273"/>
<keyword evidence="5" id="KW-0333">Golgi apparatus</keyword>
<dbReference type="Gene3D" id="1.20.58.1240">
    <property type="match status" value="1"/>
</dbReference>